<dbReference type="InterPro" id="IPR036514">
    <property type="entry name" value="SGNH_hydro_sf"/>
</dbReference>
<evidence type="ECO:0000313" key="2">
    <source>
        <dbReference type="EMBL" id="KKQ89804.1"/>
    </source>
</evidence>
<dbReference type="SUPFAM" id="SSF52266">
    <property type="entry name" value="SGNH hydrolase"/>
    <property type="match status" value="1"/>
</dbReference>
<dbReference type="Proteomes" id="UP000034893">
    <property type="component" value="Unassembled WGS sequence"/>
</dbReference>
<proteinExistence type="predicted"/>
<evidence type="ECO:0000256" key="1">
    <source>
        <dbReference type="SAM" id="Phobius"/>
    </source>
</evidence>
<organism evidence="2 3">
    <name type="scientific">Candidatus Curtissbacteria bacterium GW2011_GWC2_38_9</name>
    <dbReference type="NCBI Taxonomy" id="1618414"/>
    <lineage>
        <taxon>Bacteria</taxon>
        <taxon>Candidatus Curtissiibacteriota</taxon>
    </lineage>
</organism>
<comment type="caution">
    <text evidence="2">The sequence shown here is derived from an EMBL/GenBank/DDBJ whole genome shotgun (WGS) entry which is preliminary data.</text>
</comment>
<dbReference type="Gene3D" id="3.40.50.1110">
    <property type="entry name" value="SGNH hydrolase"/>
    <property type="match status" value="1"/>
</dbReference>
<evidence type="ECO:0000313" key="3">
    <source>
        <dbReference type="Proteomes" id="UP000034893"/>
    </source>
</evidence>
<gene>
    <name evidence="2" type="ORF">UT12_C0007G0001</name>
</gene>
<keyword evidence="1" id="KW-1133">Transmembrane helix</keyword>
<feature type="transmembrane region" description="Helical" evidence="1">
    <location>
        <begin position="33"/>
        <end position="53"/>
    </location>
</feature>
<accession>A0A0G0NVB6</accession>
<dbReference type="AlphaFoldDB" id="A0A0G0NVB6"/>
<name>A0A0G0NVB6_9BACT</name>
<keyword evidence="1" id="KW-0812">Transmembrane</keyword>
<dbReference type="EMBL" id="LBVP01000007">
    <property type="protein sequence ID" value="KKQ89804.1"/>
    <property type="molecule type" value="Genomic_DNA"/>
</dbReference>
<sequence>MVTKNNKKGTFKSHVGNILNEARIRIHNLSPKLAISIISIVIAILIIEVILRLTSEKTYGLDKCQSLDEEFHHVMIPNRQCRFKTDEWDVVYKINSMSLRDMEYTLNKPEGIFRILVLGDSFAQGHGVDIDESFPKLLERRLNFQDNANIEIINSGVFAYSPLVEYLFLKKKGVLFEPDLVIIAFTPTDFWEDRQRFKELELSYPGSSAEEIEEKIFDGSAKFKFENINSINTKSARPKSLLPFLPFRVKSWLKENLRVYSKLVNFIKAGNSPVQQNVLHLGDIDKDIMAIQRGDKISDEDWEKLWILPVKYLGMMKKILDEQKVPMVVVIIPDPAQISDREWPGRKLLGYPEHFVDTRTPFEEELTRRLKALDISSINLLPDFKKSSIFPLYFDNDGHWRESGHKVATEIIYEGLTRMGILVNKF</sequence>
<evidence type="ECO:0008006" key="4">
    <source>
        <dbReference type="Google" id="ProtNLM"/>
    </source>
</evidence>
<reference evidence="2 3" key="1">
    <citation type="journal article" date="2015" name="Nature">
        <title>rRNA introns, odd ribosomes, and small enigmatic genomes across a large radiation of phyla.</title>
        <authorList>
            <person name="Brown C.T."/>
            <person name="Hug L.A."/>
            <person name="Thomas B.C."/>
            <person name="Sharon I."/>
            <person name="Castelle C.J."/>
            <person name="Singh A."/>
            <person name="Wilkins M.J."/>
            <person name="Williams K.H."/>
            <person name="Banfield J.F."/>
        </authorList>
    </citation>
    <scope>NUCLEOTIDE SEQUENCE [LARGE SCALE GENOMIC DNA]</scope>
</reference>
<keyword evidence="1" id="KW-0472">Membrane</keyword>
<protein>
    <recommendedName>
        <fullName evidence="4">AlgX/AlgJ SGNH hydrolase-like domain-containing protein</fullName>
    </recommendedName>
</protein>